<organism evidence="1 2">
    <name type="scientific">Eubacterium pyruvativorans</name>
    <dbReference type="NCBI Taxonomy" id="155865"/>
    <lineage>
        <taxon>Bacteria</taxon>
        <taxon>Bacillati</taxon>
        <taxon>Bacillota</taxon>
        <taxon>Clostridia</taxon>
        <taxon>Eubacteriales</taxon>
        <taxon>Eubacteriaceae</taxon>
        <taxon>Eubacterium</taxon>
    </lineage>
</organism>
<reference evidence="1 2" key="1">
    <citation type="submission" date="2016-10" db="EMBL/GenBank/DDBJ databases">
        <authorList>
            <person name="de Groot N.N."/>
        </authorList>
    </citation>
    <scope>NUCLEOTIDE SEQUENCE [LARGE SCALE GENOMIC DNA]</scope>
    <source>
        <strain evidence="1 2">KHGC13</strain>
    </source>
</reference>
<evidence type="ECO:0000313" key="1">
    <source>
        <dbReference type="EMBL" id="SFU35051.1"/>
    </source>
</evidence>
<dbReference type="EMBL" id="FPBT01000002">
    <property type="protein sequence ID" value="SFU35051.1"/>
    <property type="molecule type" value="Genomic_DNA"/>
</dbReference>
<dbReference type="RefSeq" id="WP_090469799.1">
    <property type="nucleotide sequence ID" value="NZ_FOWF01000001.1"/>
</dbReference>
<dbReference type="OrthoDB" id="1934790at2"/>
<gene>
    <name evidence="1" type="ORF">SAMN05216508_102113</name>
</gene>
<sequence length="99" mass="11764">MKREELYDDLVRLLVRYGYPEEFGRAIATQLGTEKTMMRMLRYLRAARPASAEEIADEMLAICGEREMWQRKKASEYYSAKYYQMRYEGFGAPEDDPEE</sequence>
<dbReference type="STRING" id="155865.SAMN05216515_10154"/>
<accession>A0A1I7FFT0</accession>
<proteinExistence type="predicted"/>
<protein>
    <submittedName>
        <fullName evidence="1">Uncharacterized protein</fullName>
    </submittedName>
</protein>
<keyword evidence="2" id="KW-1185">Reference proteome</keyword>
<evidence type="ECO:0000313" key="2">
    <source>
        <dbReference type="Proteomes" id="UP000198817"/>
    </source>
</evidence>
<name>A0A1I7FFT0_9FIRM</name>
<dbReference type="AlphaFoldDB" id="A0A1I7FFT0"/>
<dbReference type="Proteomes" id="UP000198817">
    <property type="component" value="Unassembled WGS sequence"/>
</dbReference>